<sequence length="84" mass="8496">HQKVSGFEEGGLAALSISIGTILVSAIPDPVTAVAPFGIQQPPNPAAQYNYGRGTTAGRGFQARGRGGRGRGAFGSNFIPLGGQ</sequence>
<proteinExistence type="predicted"/>
<comment type="caution">
    <text evidence="2">The sequence shown here is derived from an EMBL/GenBank/DDBJ whole genome shotgun (WGS) entry which is preliminary data.</text>
</comment>
<name>A0A5J4R310_9EUKA</name>
<feature type="region of interest" description="Disordered" evidence="1">
    <location>
        <begin position="44"/>
        <end position="84"/>
    </location>
</feature>
<reference evidence="2 3" key="1">
    <citation type="submission" date="2019-03" db="EMBL/GenBank/DDBJ databases">
        <title>Single cell metagenomics reveals metabolic interactions within the superorganism composed of flagellate Streblomastix strix and complex community of Bacteroidetes bacteria on its surface.</title>
        <authorList>
            <person name="Treitli S.C."/>
            <person name="Kolisko M."/>
            <person name="Husnik F."/>
            <person name="Keeling P."/>
            <person name="Hampl V."/>
        </authorList>
    </citation>
    <scope>NUCLEOTIDE SEQUENCE [LARGE SCALE GENOMIC DNA]</scope>
    <source>
        <strain evidence="2">ST1C</strain>
    </source>
</reference>
<feature type="non-terminal residue" evidence="2">
    <location>
        <position position="1"/>
    </location>
</feature>
<protein>
    <submittedName>
        <fullName evidence="2">Uncharacterized protein</fullName>
    </submittedName>
</protein>
<organism evidence="2 3">
    <name type="scientific">Streblomastix strix</name>
    <dbReference type="NCBI Taxonomy" id="222440"/>
    <lineage>
        <taxon>Eukaryota</taxon>
        <taxon>Metamonada</taxon>
        <taxon>Preaxostyla</taxon>
        <taxon>Oxymonadida</taxon>
        <taxon>Streblomastigidae</taxon>
        <taxon>Streblomastix</taxon>
    </lineage>
</organism>
<dbReference type="Proteomes" id="UP000324800">
    <property type="component" value="Unassembled WGS sequence"/>
</dbReference>
<accession>A0A5J4R310</accession>
<feature type="compositionally biased region" description="Low complexity" evidence="1">
    <location>
        <begin position="52"/>
        <end position="64"/>
    </location>
</feature>
<evidence type="ECO:0000313" key="3">
    <source>
        <dbReference type="Proteomes" id="UP000324800"/>
    </source>
</evidence>
<dbReference type="EMBL" id="SNRW01043401">
    <property type="protein sequence ID" value="KAA6328102.1"/>
    <property type="molecule type" value="Genomic_DNA"/>
</dbReference>
<gene>
    <name evidence="2" type="ORF">EZS28_053755</name>
</gene>
<evidence type="ECO:0000313" key="2">
    <source>
        <dbReference type="EMBL" id="KAA6328102.1"/>
    </source>
</evidence>
<dbReference type="AlphaFoldDB" id="A0A5J4R310"/>
<evidence type="ECO:0000256" key="1">
    <source>
        <dbReference type="SAM" id="MobiDB-lite"/>
    </source>
</evidence>